<accession>A0AA91PZQ9</accession>
<gene>
    <name evidence="1" type="ORF">A9F13_07g00165</name>
</gene>
<dbReference type="EMBL" id="LYUB02000007">
    <property type="protein sequence ID" value="OVF08575.1"/>
    <property type="molecule type" value="Genomic_DNA"/>
</dbReference>
<proteinExistence type="predicted"/>
<evidence type="ECO:0000313" key="1">
    <source>
        <dbReference type="EMBL" id="OVF08575.1"/>
    </source>
</evidence>
<name>A0AA91PZQ9_CLALS</name>
<organism evidence="1 2">
    <name type="scientific">Clavispora lusitaniae</name>
    <name type="common">Candida lusitaniae</name>
    <dbReference type="NCBI Taxonomy" id="36911"/>
    <lineage>
        <taxon>Eukaryota</taxon>
        <taxon>Fungi</taxon>
        <taxon>Dikarya</taxon>
        <taxon>Ascomycota</taxon>
        <taxon>Saccharomycotina</taxon>
        <taxon>Pichiomycetes</taxon>
        <taxon>Metschnikowiaceae</taxon>
        <taxon>Clavispora</taxon>
    </lineage>
</organism>
<evidence type="ECO:0000313" key="2">
    <source>
        <dbReference type="Proteomes" id="UP000195602"/>
    </source>
</evidence>
<sequence length="66" mass="7118">MVPKVSRMVPKVSRMVPKVQSHGAAQALRARSMHDAASRKGRIANAILKGAHNNMDKIFQSGILGP</sequence>
<comment type="caution">
    <text evidence="1">The sequence shown here is derived from an EMBL/GenBank/DDBJ whole genome shotgun (WGS) entry which is preliminary data.</text>
</comment>
<dbReference type="AlphaFoldDB" id="A0AA91PZQ9"/>
<dbReference type="KEGG" id="clus:A9F13_07g00165"/>
<protein>
    <submittedName>
        <fullName evidence="1">Uncharacterized protein</fullName>
    </submittedName>
</protein>
<dbReference type="Proteomes" id="UP000195602">
    <property type="component" value="Unassembled WGS sequence"/>
</dbReference>
<reference evidence="1 2" key="1">
    <citation type="submission" date="2017-04" db="EMBL/GenBank/DDBJ databases">
        <title>Draft genome of the yeast Clavispora lusitaniae type strain CBS 6936.</title>
        <authorList>
            <person name="Durrens P."/>
            <person name="Klopp C."/>
            <person name="Biteau N."/>
            <person name="Fitton-Ouhabi V."/>
            <person name="Dementhon K."/>
            <person name="Accoceberry I."/>
            <person name="Sherman D.J."/>
            <person name="Noel T."/>
        </authorList>
    </citation>
    <scope>NUCLEOTIDE SEQUENCE [LARGE SCALE GENOMIC DNA]</scope>
    <source>
        <strain evidence="1 2">CBS 6936</strain>
    </source>
</reference>